<dbReference type="UniPathway" id="UPA00074">
    <property type="reaction ID" value="UER00126"/>
</dbReference>
<evidence type="ECO:0000313" key="9">
    <source>
        <dbReference type="Proteomes" id="UP000265341"/>
    </source>
</evidence>
<comment type="caution">
    <text evidence="8">The sequence shown here is derived from an EMBL/GenBank/DDBJ whole genome shotgun (WGS) entry which is preliminary data.</text>
</comment>
<feature type="domain" description="Formyl transferase N-terminal" evidence="7">
    <location>
        <begin position="2"/>
        <end position="184"/>
    </location>
</feature>
<dbReference type="RefSeq" id="WP_119277610.1">
    <property type="nucleotide sequence ID" value="NZ_QWLA01000031.1"/>
</dbReference>
<dbReference type="EMBL" id="QWLA01000031">
    <property type="protein sequence ID" value="RIH86302.1"/>
    <property type="molecule type" value="Genomic_DNA"/>
</dbReference>
<dbReference type="CDD" id="cd08645">
    <property type="entry name" value="FMT_core_GART"/>
    <property type="match status" value="1"/>
</dbReference>
<keyword evidence="2 6" id="KW-0808">Transferase</keyword>
<dbReference type="InterPro" id="IPR002376">
    <property type="entry name" value="Formyl_transf_N"/>
</dbReference>
<name>A0A399EUL5_9DEIN</name>
<dbReference type="Gene3D" id="3.40.50.170">
    <property type="entry name" value="Formyl transferase, N-terminal domain"/>
    <property type="match status" value="1"/>
</dbReference>
<evidence type="ECO:0000256" key="1">
    <source>
        <dbReference type="ARBA" id="ARBA00005054"/>
    </source>
</evidence>
<comment type="pathway">
    <text evidence="1 6">Purine metabolism; IMP biosynthesis via de novo pathway; N(2)-formyl-N(1)-(5-phospho-D-ribosyl)glycinamide from N(1)-(5-phospho-D-ribosyl)glycinamide (10-formyl THF route): step 1/1.</text>
</comment>
<comment type="similarity">
    <text evidence="4 6">Belongs to the GART family.</text>
</comment>
<dbReference type="InterPro" id="IPR004607">
    <property type="entry name" value="GART"/>
</dbReference>
<protein>
    <recommendedName>
        <fullName evidence="6">Phosphoribosylglycinamide formyltransferase</fullName>
        <ecNumber evidence="6">2.1.2.2</ecNumber>
    </recommendedName>
    <alternativeName>
        <fullName evidence="6">5'-phosphoribosylglycinamide transformylase</fullName>
    </alternativeName>
    <alternativeName>
        <fullName evidence="6">GAR transformylase</fullName>
        <shortName evidence="6">GART</shortName>
    </alternativeName>
</protein>
<dbReference type="EC" id="2.1.2.2" evidence="6"/>
<organism evidence="8 9">
    <name type="scientific">Calidithermus roseus</name>
    <dbReference type="NCBI Taxonomy" id="1644118"/>
    <lineage>
        <taxon>Bacteria</taxon>
        <taxon>Thermotogati</taxon>
        <taxon>Deinococcota</taxon>
        <taxon>Deinococci</taxon>
        <taxon>Thermales</taxon>
        <taxon>Thermaceae</taxon>
        <taxon>Calidithermus</taxon>
    </lineage>
</organism>
<evidence type="ECO:0000256" key="6">
    <source>
        <dbReference type="HAMAP-Rule" id="MF_01930"/>
    </source>
</evidence>
<comment type="catalytic activity">
    <reaction evidence="5 6">
        <text>N(1)-(5-phospho-beta-D-ribosyl)glycinamide + (6R)-10-formyltetrahydrofolate = N(2)-formyl-N(1)-(5-phospho-beta-D-ribosyl)glycinamide + (6S)-5,6,7,8-tetrahydrofolate + H(+)</text>
        <dbReference type="Rhea" id="RHEA:15053"/>
        <dbReference type="ChEBI" id="CHEBI:15378"/>
        <dbReference type="ChEBI" id="CHEBI:57453"/>
        <dbReference type="ChEBI" id="CHEBI:143788"/>
        <dbReference type="ChEBI" id="CHEBI:147286"/>
        <dbReference type="ChEBI" id="CHEBI:195366"/>
        <dbReference type="EC" id="2.1.2.2"/>
    </reaction>
</comment>
<dbReference type="AlphaFoldDB" id="A0A399EUL5"/>
<evidence type="ECO:0000256" key="3">
    <source>
        <dbReference type="ARBA" id="ARBA00022755"/>
    </source>
</evidence>
<proteinExistence type="inferred from homology"/>
<gene>
    <name evidence="6 8" type="primary">purN</name>
    <name evidence="8" type="ORF">Mrose_01842</name>
</gene>
<keyword evidence="3 6" id="KW-0658">Purine biosynthesis</keyword>
<dbReference type="PANTHER" id="PTHR43369">
    <property type="entry name" value="PHOSPHORIBOSYLGLYCINAMIDE FORMYLTRANSFERASE"/>
    <property type="match status" value="1"/>
</dbReference>
<evidence type="ECO:0000256" key="5">
    <source>
        <dbReference type="ARBA" id="ARBA00047664"/>
    </source>
</evidence>
<dbReference type="OrthoDB" id="9806170at2"/>
<comment type="function">
    <text evidence="6">Catalyzes the transfer of a formyl group from 10-formyltetrahydrofolate to 5-phospho-ribosyl-glycinamide (GAR), producing 5-phospho-ribosyl-N-formylglycinamide (FGAR) and tetrahydrofolate.</text>
</comment>
<evidence type="ECO:0000313" key="8">
    <source>
        <dbReference type="EMBL" id="RIH86302.1"/>
    </source>
</evidence>
<dbReference type="GO" id="GO:0005737">
    <property type="term" value="C:cytoplasm"/>
    <property type="evidence" value="ECO:0007669"/>
    <property type="project" value="TreeGrafter"/>
</dbReference>
<feature type="site" description="Raises pKa of active site His" evidence="6">
    <location>
        <position position="147"/>
    </location>
</feature>
<dbReference type="NCBIfam" id="TIGR00639">
    <property type="entry name" value="PurN"/>
    <property type="match status" value="1"/>
</dbReference>
<accession>A0A399EUL5</accession>
<dbReference type="InterPro" id="IPR001555">
    <property type="entry name" value="GART_AS"/>
</dbReference>
<dbReference type="InterPro" id="IPR036477">
    <property type="entry name" value="Formyl_transf_N_sf"/>
</dbReference>
<dbReference type="HAMAP" id="MF_01930">
    <property type="entry name" value="PurN"/>
    <property type="match status" value="1"/>
</dbReference>
<dbReference type="PANTHER" id="PTHR43369:SF2">
    <property type="entry name" value="PHOSPHORIBOSYLGLYCINAMIDE FORMYLTRANSFERASE"/>
    <property type="match status" value="1"/>
</dbReference>
<evidence type="ECO:0000259" key="7">
    <source>
        <dbReference type="Pfam" id="PF00551"/>
    </source>
</evidence>
<dbReference type="GO" id="GO:0004644">
    <property type="term" value="F:phosphoribosylglycinamide formyltransferase activity"/>
    <property type="evidence" value="ECO:0007669"/>
    <property type="project" value="UniProtKB-UniRule"/>
</dbReference>
<dbReference type="PROSITE" id="PS00373">
    <property type="entry name" value="GART"/>
    <property type="match status" value="1"/>
</dbReference>
<dbReference type="Proteomes" id="UP000265341">
    <property type="component" value="Unassembled WGS sequence"/>
</dbReference>
<feature type="active site" description="Proton donor" evidence="6">
    <location>
        <position position="106"/>
    </location>
</feature>
<dbReference type="SUPFAM" id="SSF53328">
    <property type="entry name" value="Formyltransferase"/>
    <property type="match status" value="1"/>
</dbReference>
<reference evidence="8 9" key="1">
    <citation type="submission" date="2018-08" db="EMBL/GenBank/DDBJ databases">
        <title>Meiothermus roseus NBRC 110900 genome sequencing project.</title>
        <authorList>
            <person name="Da Costa M.S."/>
            <person name="Albuquerque L."/>
            <person name="Raposo P."/>
            <person name="Froufe H.J.C."/>
            <person name="Barroso C.S."/>
            <person name="Egas C."/>
        </authorList>
    </citation>
    <scope>NUCLEOTIDE SEQUENCE [LARGE SCALE GENOMIC DNA]</scope>
    <source>
        <strain evidence="8 9">NBRC 110900</strain>
    </source>
</reference>
<comment type="caution">
    <text evidence="6">Lacks conserved residue(s) required for the propagation of feature annotation.</text>
</comment>
<dbReference type="GO" id="GO:0006189">
    <property type="term" value="P:'de novo' IMP biosynthetic process"/>
    <property type="evidence" value="ECO:0007669"/>
    <property type="project" value="UniProtKB-UniRule"/>
</dbReference>
<keyword evidence="9" id="KW-1185">Reference proteome</keyword>
<evidence type="ECO:0000256" key="4">
    <source>
        <dbReference type="ARBA" id="ARBA00038440"/>
    </source>
</evidence>
<dbReference type="Pfam" id="PF00551">
    <property type="entry name" value="Formyl_trans_N"/>
    <property type="match status" value="1"/>
</dbReference>
<feature type="binding site" evidence="6">
    <location>
        <position position="104"/>
    </location>
    <ligand>
        <name>(6R)-10-formyltetrahydrofolate</name>
        <dbReference type="ChEBI" id="CHEBI:195366"/>
    </ligand>
</feature>
<feature type="binding site" evidence="6">
    <location>
        <begin position="11"/>
        <end position="13"/>
    </location>
    <ligand>
        <name>N(1)-(5-phospho-beta-D-ribosyl)glycinamide</name>
        <dbReference type="ChEBI" id="CHEBI:143788"/>
    </ligand>
</feature>
<evidence type="ECO:0000256" key="2">
    <source>
        <dbReference type="ARBA" id="ARBA00022679"/>
    </source>
</evidence>
<sequence length="195" mass="21240">MNLGFLASGRGSNLQAVIDACKSGRLLATPRVVISNNSASGALERARREGIPAYHLSSHTHGEGLDEAILQTLQRHEVELVVLVGYMKKLGPRTLAAYRNRIVNIHPALLPKFGGQGMYGMNVHKAVIEAGERESGATIHLVDEEYDHGAILAQTRVPVLPDDTPQTLAQRVLEREHAFLVETLGKIISGEIRLD</sequence>